<dbReference type="Proteomes" id="UP001165283">
    <property type="component" value="Unassembled WGS sequence"/>
</dbReference>
<dbReference type="EMBL" id="JAGSOV010000039">
    <property type="protein sequence ID" value="MCO1656977.1"/>
    <property type="molecule type" value="Genomic_DNA"/>
</dbReference>
<proteinExistence type="predicted"/>
<gene>
    <name evidence="1" type="ORF">KDL28_18105</name>
</gene>
<reference evidence="1" key="1">
    <citation type="submission" date="2021-04" db="EMBL/GenBank/DDBJ databases">
        <title>Pseudonocardia sp. nov., isolated from sandy soil of mangrove forest.</title>
        <authorList>
            <person name="Zan Z."/>
            <person name="Huang R."/>
            <person name="Liu W."/>
        </authorList>
    </citation>
    <scope>NUCLEOTIDE SEQUENCE</scope>
    <source>
        <strain evidence="1">S2-4</strain>
    </source>
</reference>
<dbReference type="Gene3D" id="3.30.429.10">
    <property type="entry name" value="Macrophage Migration Inhibitory Factor"/>
    <property type="match status" value="1"/>
</dbReference>
<organism evidence="1 2">
    <name type="scientific">Pseudonocardia humida</name>
    <dbReference type="NCBI Taxonomy" id="2800819"/>
    <lineage>
        <taxon>Bacteria</taxon>
        <taxon>Bacillati</taxon>
        <taxon>Actinomycetota</taxon>
        <taxon>Actinomycetes</taxon>
        <taxon>Pseudonocardiales</taxon>
        <taxon>Pseudonocardiaceae</taxon>
        <taxon>Pseudonocardia</taxon>
    </lineage>
</organism>
<evidence type="ECO:0000313" key="1">
    <source>
        <dbReference type="EMBL" id="MCO1656977.1"/>
    </source>
</evidence>
<dbReference type="SUPFAM" id="SSF55331">
    <property type="entry name" value="Tautomerase/MIF"/>
    <property type="match status" value="1"/>
</dbReference>
<sequence>MPMLDVHIPAGALDDDAERELLATLTDIVLTWEGADPGDPAAQAAAWLFLHRPALVTVGGREPANPRYKVIATVPEGQWDPERRAGVVAAVTEAVLDAERGSRPRDPRRVWVFPTEVPEGTWGAGGQIHPLSAIADRLLGDPTAAAEYAHDRLRRARAERAGEPAEPVSG</sequence>
<evidence type="ECO:0000313" key="2">
    <source>
        <dbReference type="Proteomes" id="UP001165283"/>
    </source>
</evidence>
<dbReference type="RefSeq" id="WP_252440231.1">
    <property type="nucleotide sequence ID" value="NZ_JAGSOV010000039.1"/>
</dbReference>
<accession>A0ABT1A1V8</accession>
<keyword evidence="2" id="KW-1185">Reference proteome</keyword>
<name>A0ABT1A1V8_9PSEU</name>
<comment type="caution">
    <text evidence="1">The sequence shown here is derived from an EMBL/GenBank/DDBJ whole genome shotgun (WGS) entry which is preliminary data.</text>
</comment>
<dbReference type="InterPro" id="IPR014347">
    <property type="entry name" value="Tautomerase/MIF_sf"/>
</dbReference>
<protein>
    <submittedName>
        <fullName evidence="1">4-oxalocrotonate tautomerase</fullName>
    </submittedName>
</protein>